<organism evidence="2 3">
    <name type="scientific">Parabacteroides goldsteinii</name>
    <dbReference type="NCBI Taxonomy" id="328812"/>
    <lineage>
        <taxon>Bacteria</taxon>
        <taxon>Pseudomonadati</taxon>
        <taxon>Bacteroidota</taxon>
        <taxon>Bacteroidia</taxon>
        <taxon>Bacteroidales</taxon>
        <taxon>Tannerellaceae</taxon>
        <taxon>Parabacteroides</taxon>
    </lineage>
</organism>
<dbReference type="Pfam" id="PF00535">
    <property type="entry name" value="Glycos_transf_2"/>
    <property type="match status" value="1"/>
</dbReference>
<feature type="domain" description="Glycosyltransferase 2-like" evidence="1">
    <location>
        <begin position="4"/>
        <end position="163"/>
    </location>
</feature>
<protein>
    <recommendedName>
        <fullName evidence="1">Glycosyltransferase 2-like domain-containing protein</fullName>
    </recommendedName>
</protein>
<dbReference type="AlphaFoldDB" id="A0A0J6C4A3"/>
<comment type="caution">
    <text evidence="2">The sequence shown here is derived from an EMBL/GenBank/DDBJ whole genome shotgun (WGS) entry which is preliminary data.</text>
</comment>
<dbReference type="PATRIC" id="fig|328812.4.peg.676"/>
<dbReference type="PANTHER" id="PTHR43685">
    <property type="entry name" value="GLYCOSYLTRANSFERASE"/>
    <property type="match status" value="1"/>
</dbReference>
<sequence length="249" mass="28857">MKISVCMATYNGARFVCEQLDSILYQISHNDEIVIVDDCSKDNTVDLIRAYSDTRIRIFCNSENLGVNKTFEKAISLACGEYIFLSDQDDIWCPGRMKTMKDALDISNVLLVSTLFSCIDGDGNTCSTLFPMLHSLDSNRYIRNIFGIFLKKRSYYGCAMAFRYELKNIILPFPFYIESHDLWIAFAANICCSNLHLEYCSLLHKVHGENASIVKRNIIRKINSRIIFLISIIHLYLRKYMWKFITRNK</sequence>
<dbReference type="InterPro" id="IPR050834">
    <property type="entry name" value="Glycosyltransf_2"/>
</dbReference>
<name>A0A0J6C4A3_9BACT</name>
<reference evidence="2 3" key="1">
    <citation type="submission" date="2015-06" db="EMBL/GenBank/DDBJ databases">
        <title>Draft Genome Sequence of Parabacteroides goldsteinii with Putative Novel Metallo-Beta-Lactamases Isolated from a Blood Culture from a Human Patient.</title>
        <authorList>
            <person name="Krogh T.J."/>
            <person name="Agergaard C.N."/>
            <person name="Moller-Jensen J."/>
            <person name="Justesen U.S."/>
        </authorList>
    </citation>
    <scope>NUCLEOTIDE SEQUENCE [LARGE SCALE GENOMIC DNA]</scope>
    <source>
        <strain evidence="2 3">910340</strain>
    </source>
</reference>
<dbReference type="InterPro" id="IPR001173">
    <property type="entry name" value="Glyco_trans_2-like"/>
</dbReference>
<dbReference type="PANTHER" id="PTHR43685:SF2">
    <property type="entry name" value="GLYCOSYLTRANSFERASE 2-LIKE DOMAIN-CONTAINING PROTEIN"/>
    <property type="match status" value="1"/>
</dbReference>
<accession>A0A0J6C4A3</accession>
<dbReference type="RefSeq" id="WP_048317742.1">
    <property type="nucleotide sequence ID" value="NZ_JAWZLD010000044.1"/>
</dbReference>
<dbReference type="SUPFAM" id="SSF53448">
    <property type="entry name" value="Nucleotide-diphospho-sugar transferases"/>
    <property type="match status" value="1"/>
</dbReference>
<dbReference type="Proteomes" id="UP000036166">
    <property type="component" value="Unassembled WGS sequence"/>
</dbReference>
<gene>
    <name evidence="2" type="ORF">ACM15_24295</name>
</gene>
<proteinExistence type="predicted"/>
<evidence type="ECO:0000259" key="1">
    <source>
        <dbReference type="Pfam" id="PF00535"/>
    </source>
</evidence>
<dbReference type="InterPro" id="IPR029044">
    <property type="entry name" value="Nucleotide-diphossugar_trans"/>
</dbReference>
<evidence type="ECO:0000313" key="2">
    <source>
        <dbReference type="EMBL" id="KMM31126.1"/>
    </source>
</evidence>
<dbReference type="Gene3D" id="3.90.550.10">
    <property type="entry name" value="Spore Coat Polysaccharide Biosynthesis Protein SpsA, Chain A"/>
    <property type="match status" value="1"/>
</dbReference>
<evidence type="ECO:0000313" key="3">
    <source>
        <dbReference type="Proteomes" id="UP000036166"/>
    </source>
</evidence>
<dbReference type="EMBL" id="LFJV01000118">
    <property type="protein sequence ID" value="KMM31126.1"/>
    <property type="molecule type" value="Genomic_DNA"/>
</dbReference>